<comment type="caution">
    <text evidence="1">The sequence shown here is derived from an EMBL/GenBank/DDBJ whole genome shotgun (WGS) entry which is preliminary data.</text>
</comment>
<accession>A0A8H7BTI0</accession>
<dbReference type="EMBL" id="JABAYA010000003">
    <property type="protein sequence ID" value="KAF7732309.1"/>
    <property type="molecule type" value="Genomic_DNA"/>
</dbReference>
<evidence type="ECO:0000313" key="2">
    <source>
        <dbReference type="Proteomes" id="UP000605846"/>
    </source>
</evidence>
<dbReference type="OrthoDB" id="1747771at2759"/>
<evidence type="ECO:0000313" key="1">
    <source>
        <dbReference type="EMBL" id="KAF7732309.1"/>
    </source>
</evidence>
<reference evidence="1" key="1">
    <citation type="submission" date="2020-01" db="EMBL/GenBank/DDBJ databases">
        <title>Genome Sequencing of Three Apophysomyces-Like Fungal Strains Confirms a Novel Fungal Genus in the Mucoromycota with divergent Burkholderia-like Endosymbiotic Bacteria.</title>
        <authorList>
            <person name="Stajich J.E."/>
            <person name="Macias A.M."/>
            <person name="Carter-House D."/>
            <person name="Lovett B."/>
            <person name="Kasson L.R."/>
            <person name="Berry K."/>
            <person name="Grigoriev I."/>
            <person name="Chang Y."/>
            <person name="Spatafora J."/>
            <person name="Kasson M.T."/>
        </authorList>
    </citation>
    <scope>NUCLEOTIDE SEQUENCE</scope>
    <source>
        <strain evidence="1">NRRL A-21654</strain>
    </source>
</reference>
<organism evidence="1 2">
    <name type="scientific">Apophysomyces ossiformis</name>
    <dbReference type="NCBI Taxonomy" id="679940"/>
    <lineage>
        <taxon>Eukaryota</taxon>
        <taxon>Fungi</taxon>
        <taxon>Fungi incertae sedis</taxon>
        <taxon>Mucoromycota</taxon>
        <taxon>Mucoromycotina</taxon>
        <taxon>Mucoromycetes</taxon>
        <taxon>Mucorales</taxon>
        <taxon>Mucorineae</taxon>
        <taxon>Mucoraceae</taxon>
        <taxon>Apophysomyces</taxon>
    </lineage>
</organism>
<sequence>MKQFAADCYIAAHELVEFDVVSPTTVETLVLMHLYLMATGAEGEGRNLFCLAVRQLGMLERRKRSAMEKQDFQRLRHWMIRLDLREAINSRTAPIMQPKPSSMPTIEKTEGEDDDAWWTLQTEITGLRLVNSEYLDVEQLESWRESFSHKINGRTTLRLHSIYFTGRLKTHQADMMRALTPSDTKLQKQDWTDYFDQRIGENYNASVDDALQLSIQAALGLVQVIALLFQSNDRCMLPELMNVLSDACSALYFGGRMVTDPQLVQQAQSAIKFLVDIFESSASMMQLPRVFQFVEKWRQLHDSP</sequence>
<protein>
    <submittedName>
        <fullName evidence="1">Uncharacterized protein</fullName>
    </submittedName>
</protein>
<proteinExistence type="predicted"/>
<gene>
    <name evidence="1" type="ORF">EC973_005205</name>
</gene>
<name>A0A8H7BTI0_9FUNG</name>
<dbReference type="Proteomes" id="UP000605846">
    <property type="component" value="Unassembled WGS sequence"/>
</dbReference>
<keyword evidence="2" id="KW-1185">Reference proteome</keyword>
<dbReference type="AlphaFoldDB" id="A0A8H7BTI0"/>